<evidence type="ECO:0000256" key="1">
    <source>
        <dbReference type="ARBA" id="ARBA00007613"/>
    </source>
</evidence>
<dbReference type="InterPro" id="IPR028351">
    <property type="entry name" value="CyaE"/>
</dbReference>
<dbReference type="InterPro" id="IPR003423">
    <property type="entry name" value="OMP_efflux"/>
</dbReference>
<dbReference type="SUPFAM" id="SSF56954">
    <property type="entry name" value="Outer membrane efflux proteins (OEP)"/>
    <property type="match status" value="1"/>
</dbReference>
<gene>
    <name evidence="2" type="ORF">DBV39_03220</name>
</gene>
<dbReference type="EMBL" id="CP028901">
    <property type="protein sequence ID" value="AWB32892.1"/>
    <property type="molecule type" value="Genomic_DNA"/>
</dbReference>
<dbReference type="InterPro" id="IPR010131">
    <property type="entry name" value="MdtP/NodT-like"/>
</dbReference>
<dbReference type="GO" id="GO:0015562">
    <property type="term" value="F:efflux transmembrane transporter activity"/>
    <property type="evidence" value="ECO:0007669"/>
    <property type="project" value="InterPro"/>
</dbReference>
<accession>A0A2R4XGE2</accession>
<keyword evidence="3" id="KW-1185">Reference proteome</keyword>
<comment type="similarity">
    <text evidence="1">Belongs to the outer membrane factor (OMF) (TC 1.B.17) family.</text>
</comment>
<evidence type="ECO:0000313" key="3">
    <source>
        <dbReference type="Proteomes" id="UP000244571"/>
    </source>
</evidence>
<dbReference type="PANTHER" id="PTHR30203:SF29">
    <property type="entry name" value="PROTEIN CYAE"/>
    <property type="match status" value="1"/>
</dbReference>
<name>A0A2R4XGE2_9BURK</name>
<dbReference type="RefSeq" id="WP_108620333.1">
    <property type="nucleotide sequence ID" value="NZ_CP028901.1"/>
</dbReference>
<dbReference type="PIRSF" id="PIRSF001892">
    <property type="entry name" value="CyaE"/>
    <property type="match status" value="1"/>
</dbReference>
<dbReference type="KEGG" id="boz:DBV39_03220"/>
<reference evidence="2 3" key="1">
    <citation type="submission" date="2018-04" db="EMBL/GenBank/DDBJ databases">
        <title>Bordetella sp. HZ20 isolated from seawater.</title>
        <authorList>
            <person name="Sun C."/>
        </authorList>
    </citation>
    <scope>NUCLEOTIDE SEQUENCE [LARGE SCALE GENOMIC DNA]</scope>
    <source>
        <strain evidence="2 3">HZ20</strain>
    </source>
</reference>
<organism evidence="2 3">
    <name type="scientific">Orrella marina</name>
    <dbReference type="NCBI Taxonomy" id="2163011"/>
    <lineage>
        <taxon>Bacteria</taxon>
        <taxon>Pseudomonadati</taxon>
        <taxon>Pseudomonadota</taxon>
        <taxon>Betaproteobacteria</taxon>
        <taxon>Burkholderiales</taxon>
        <taxon>Alcaligenaceae</taxon>
        <taxon>Orrella</taxon>
    </lineage>
</organism>
<protein>
    <submittedName>
        <fullName evidence="2">TolC family protein</fullName>
    </submittedName>
</protein>
<dbReference type="AlphaFoldDB" id="A0A2R4XGE2"/>
<dbReference type="PANTHER" id="PTHR30203">
    <property type="entry name" value="OUTER MEMBRANE CATION EFFLUX PROTEIN"/>
    <property type="match status" value="1"/>
</dbReference>
<evidence type="ECO:0000313" key="2">
    <source>
        <dbReference type="EMBL" id="AWB32892.1"/>
    </source>
</evidence>
<dbReference type="Gene3D" id="1.20.1600.10">
    <property type="entry name" value="Outer membrane efflux proteins (OEP)"/>
    <property type="match status" value="1"/>
</dbReference>
<proteinExistence type="inferred from homology"/>
<sequence length="555" mass="59237">MTDPATFIPYPDYETRLTKLLAGRLQRTFCAGARALIPACAIGLLSGCATEALDRAPASAERPWVDPEIVSVATETVTAGQTGGLTSAQTTTSHNSQAQPTYRVARVSEIRGLPRTELPNPDQTYSLVQLIDLAQQNNPQTRAAWNHAREAALAVGMVEATFLPVLSANVLAGYQRTTFPSPLVIGPREFATEVSGVVPGLALGWLVLDFGKRKALLEGAEQLSRAANILFNAEHQKVIWAVTTRFYEYNLARERVRLAHDSLASRQQIAQATRARLQAGMATTVETALSDQGVMQARLHLVNTQGAERNAYLGLLAAVGLSPTTEVRIAADTSKVATEQLRANTKLTDQAIEQAIASRPDVAASYAAMKAAQANIKAVEADFFPKVFLGGFLANSNTSFNLQGLPGFTQQANATGVLLGVTLPLYDGGLRNARLVGAQIKSEQAARNFNQMQQDAVREIVLAQTVLGSALESEATARELVSTARIAYNAALDSYQEGLATITLVTEAAEGLLHAREALLEARVASEVAAANLAFAMGEMTSSSQAVQTIQGRPK</sequence>
<dbReference type="Proteomes" id="UP000244571">
    <property type="component" value="Chromosome"/>
</dbReference>
<dbReference type="Pfam" id="PF02321">
    <property type="entry name" value="OEP"/>
    <property type="match status" value="2"/>
</dbReference>
<dbReference type="OrthoDB" id="8553524at2"/>